<keyword evidence="5" id="KW-1185">Reference proteome</keyword>
<protein>
    <submittedName>
        <fullName evidence="3">16S rRNA (Guanine(966)-N(2))-methyltransferase RsmD</fullName>
    </submittedName>
</protein>
<dbReference type="Pfam" id="PF03602">
    <property type="entry name" value="Cons_hypoth95"/>
    <property type="match status" value="1"/>
</dbReference>
<dbReference type="KEGG" id="asan:AWM72_01955"/>
<dbReference type="EMBL" id="CP014160">
    <property type="protein sequence ID" value="AMB93599.1"/>
    <property type="molecule type" value="Genomic_DNA"/>
</dbReference>
<dbReference type="CDD" id="cd02440">
    <property type="entry name" value="AdoMet_MTases"/>
    <property type="match status" value="1"/>
</dbReference>
<evidence type="ECO:0000256" key="1">
    <source>
        <dbReference type="ARBA" id="ARBA00022603"/>
    </source>
</evidence>
<keyword evidence="1 3" id="KW-0489">Methyltransferase</keyword>
<dbReference type="PANTHER" id="PTHR43542:SF1">
    <property type="entry name" value="METHYLTRANSFERASE"/>
    <property type="match status" value="1"/>
</dbReference>
<dbReference type="PANTHER" id="PTHR43542">
    <property type="entry name" value="METHYLTRANSFERASE"/>
    <property type="match status" value="1"/>
</dbReference>
<reference evidence="5" key="2">
    <citation type="submission" date="2016-01" db="EMBL/GenBank/DDBJ databases">
        <title>Six Aerococcus type strain genome sequencing and assembly using PacBio and Illumina Hiseq.</title>
        <authorList>
            <person name="Carkaci D."/>
            <person name="Dargis R."/>
            <person name="Nielsen X.C."/>
            <person name="Skovgaard O."/>
            <person name="Fuursted K."/>
            <person name="Christensen J.J."/>
        </authorList>
    </citation>
    <scope>NUCLEOTIDE SEQUENCE [LARGE SCALE GENOMIC DNA]</scope>
    <source>
        <strain evidence="5">CCUG43001</strain>
    </source>
</reference>
<accession>A0A0X8FA63</accession>
<dbReference type="GO" id="GO:0003676">
    <property type="term" value="F:nucleic acid binding"/>
    <property type="evidence" value="ECO:0007669"/>
    <property type="project" value="InterPro"/>
</dbReference>
<dbReference type="GO" id="GO:0008168">
    <property type="term" value="F:methyltransferase activity"/>
    <property type="evidence" value="ECO:0007669"/>
    <property type="project" value="UniProtKB-KW"/>
</dbReference>
<proteinExistence type="predicted"/>
<dbReference type="InterPro" id="IPR029063">
    <property type="entry name" value="SAM-dependent_MTases_sf"/>
</dbReference>
<dbReference type="InterPro" id="IPR002052">
    <property type="entry name" value="DNA_methylase_N6_adenine_CS"/>
</dbReference>
<dbReference type="Proteomes" id="UP000234239">
    <property type="component" value="Unassembled WGS sequence"/>
</dbReference>
<dbReference type="SUPFAM" id="SSF53335">
    <property type="entry name" value="S-adenosyl-L-methionine-dependent methyltransferases"/>
    <property type="match status" value="1"/>
</dbReference>
<evidence type="ECO:0000313" key="6">
    <source>
        <dbReference type="Proteomes" id="UP000234239"/>
    </source>
</evidence>
<evidence type="ECO:0000313" key="3">
    <source>
        <dbReference type="EMBL" id="AMB93599.1"/>
    </source>
</evidence>
<dbReference type="EMBL" id="PKGY01000003">
    <property type="protein sequence ID" value="PKZ21673.1"/>
    <property type="molecule type" value="Genomic_DNA"/>
</dbReference>
<dbReference type="PIRSF" id="PIRSF004553">
    <property type="entry name" value="CHP00095"/>
    <property type="match status" value="1"/>
</dbReference>
<name>A0A0X8FA63_9LACT</name>
<organism evidence="3 5">
    <name type="scientific">Aerococcus sanguinicola</name>
    <dbReference type="NCBI Taxonomy" id="119206"/>
    <lineage>
        <taxon>Bacteria</taxon>
        <taxon>Bacillati</taxon>
        <taxon>Bacillota</taxon>
        <taxon>Bacilli</taxon>
        <taxon>Lactobacillales</taxon>
        <taxon>Aerococcaceae</taxon>
        <taxon>Aerococcus</taxon>
    </lineage>
</organism>
<keyword evidence="2 3" id="KW-0808">Transferase</keyword>
<gene>
    <name evidence="4" type="primary">rsmD</name>
    <name evidence="3" type="ORF">AWM72_01955</name>
    <name evidence="4" type="ORF">CYJ28_07145</name>
</gene>
<evidence type="ECO:0000313" key="5">
    <source>
        <dbReference type="Proteomes" id="UP000069912"/>
    </source>
</evidence>
<sequence length="186" mass="20967">MRVIAGEMGGRRLKAVPGKNTRPTTDKIKESMFNRIGPYFNGGIGLDFYAGSGALGIEALSRGIEKIYAFENNRKAQATIQDNVETLRLTDRYELLRGDNRRGLKQLLEGNADLRFDLVLLDPPYEGQKLLEILEEFQELDCLADDAIILCELGKEDDLPQTIGHLEGWQDVTMGITRLVTYRYRG</sequence>
<evidence type="ECO:0000313" key="4">
    <source>
        <dbReference type="EMBL" id="PKZ21673.1"/>
    </source>
</evidence>
<dbReference type="AlphaFoldDB" id="A0A0X8FA63"/>
<dbReference type="RefSeq" id="WP_067972366.1">
    <property type="nucleotide sequence ID" value="NZ_CAJHKM010000006.1"/>
</dbReference>
<dbReference type="OrthoDB" id="9803017at2"/>
<dbReference type="NCBIfam" id="TIGR00095">
    <property type="entry name" value="16S rRNA (guanine(966)-N(2))-methyltransferase RsmD"/>
    <property type="match status" value="1"/>
</dbReference>
<dbReference type="PROSITE" id="PS00092">
    <property type="entry name" value="N6_MTASE"/>
    <property type="match status" value="1"/>
</dbReference>
<reference evidence="3 5" key="1">
    <citation type="journal article" date="2016" name="Genome Announc.">
        <title>Complete Genome Sequences of Aerococcus christensenii CCUG 28831T, Aerococcus sanguinicola CCUG 43001T, Aerococcus urinae CCUG 36881T, Aerococcus urinaeequi CCUG 28094T, Aerococcus urinaehominis CCUG 42038 BT, and Aerococcus viridans CCUG 4311T.</title>
        <authorList>
            <person name="Carkaci D."/>
            <person name="Dargis R."/>
            <person name="Nielsen X.C."/>
            <person name="Skovgaard O."/>
            <person name="Fuursted K."/>
            <person name="Christensen J.J."/>
        </authorList>
    </citation>
    <scope>NUCLEOTIDE SEQUENCE [LARGE SCALE GENOMIC DNA]</scope>
    <source>
        <strain evidence="3 5">CCUG43001</strain>
    </source>
</reference>
<dbReference type="GeneID" id="92902834"/>
<dbReference type="Proteomes" id="UP000069912">
    <property type="component" value="Chromosome"/>
</dbReference>
<evidence type="ECO:0000256" key="2">
    <source>
        <dbReference type="ARBA" id="ARBA00022679"/>
    </source>
</evidence>
<dbReference type="InterPro" id="IPR004398">
    <property type="entry name" value="RNA_MeTrfase_RsmD"/>
</dbReference>
<dbReference type="GO" id="GO:0031167">
    <property type="term" value="P:rRNA methylation"/>
    <property type="evidence" value="ECO:0007669"/>
    <property type="project" value="InterPro"/>
</dbReference>
<reference evidence="4 6" key="3">
    <citation type="submission" date="2017-12" db="EMBL/GenBank/DDBJ databases">
        <title>Phylogenetic diversity of female urinary microbiome.</title>
        <authorList>
            <person name="Thomas-White K."/>
            <person name="Wolfe A.J."/>
        </authorList>
    </citation>
    <scope>NUCLEOTIDE SEQUENCE [LARGE SCALE GENOMIC DNA]</scope>
    <source>
        <strain evidence="4 6">UMB0139</strain>
    </source>
</reference>
<dbReference type="Gene3D" id="3.40.50.150">
    <property type="entry name" value="Vaccinia Virus protein VP39"/>
    <property type="match status" value="1"/>
</dbReference>